<dbReference type="EMBL" id="RBNJ01003746">
    <property type="protein sequence ID" value="RUS30562.1"/>
    <property type="molecule type" value="Genomic_DNA"/>
</dbReference>
<accession>A0A433QLA0</accession>
<reference evidence="2 3" key="1">
    <citation type="journal article" date="2018" name="New Phytol.">
        <title>Phylogenomics of Endogonaceae and evolution of mycorrhizas within Mucoromycota.</title>
        <authorList>
            <person name="Chang Y."/>
            <person name="Desiro A."/>
            <person name="Na H."/>
            <person name="Sandor L."/>
            <person name="Lipzen A."/>
            <person name="Clum A."/>
            <person name="Barry K."/>
            <person name="Grigoriev I.V."/>
            <person name="Martin F.M."/>
            <person name="Stajich J.E."/>
            <person name="Smith M.E."/>
            <person name="Bonito G."/>
            <person name="Spatafora J.W."/>
        </authorList>
    </citation>
    <scope>NUCLEOTIDE SEQUENCE [LARGE SCALE GENOMIC DNA]</scope>
    <source>
        <strain evidence="2 3">AD002</strain>
    </source>
</reference>
<dbReference type="Pfam" id="PF19273">
    <property type="entry name" value="Exportin-5"/>
    <property type="match status" value="1"/>
</dbReference>
<dbReference type="InterPro" id="IPR011989">
    <property type="entry name" value="ARM-like"/>
</dbReference>
<dbReference type="InterPro" id="IPR045478">
    <property type="entry name" value="Exportin-5_C"/>
</dbReference>
<evidence type="ECO:0000259" key="1">
    <source>
        <dbReference type="Pfam" id="PF19273"/>
    </source>
</evidence>
<evidence type="ECO:0000313" key="2">
    <source>
        <dbReference type="EMBL" id="RUS30562.1"/>
    </source>
</evidence>
<feature type="domain" description="Exportin-5 C-terminal" evidence="1">
    <location>
        <begin position="2"/>
        <end position="82"/>
    </location>
</feature>
<evidence type="ECO:0000313" key="3">
    <source>
        <dbReference type="Proteomes" id="UP000274822"/>
    </source>
</evidence>
<gene>
    <name evidence="2" type="ORF">BC938DRAFT_479236</name>
</gene>
<proteinExistence type="predicted"/>
<protein>
    <recommendedName>
        <fullName evidence="1">Exportin-5 C-terminal domain-containing protein</fullName>
    </recommendedName>
</protein>
<dbReference type="Gene3D" id="1.25.10.10">
    <property type="entry name" value="Leucine-rich Repeat Variant"/>
    <property type="match status" value="1"/>
</dbReference>
<name>A0A433QLA0_9FUNG</name>
<comment type="caution">
    <text evidence="2">The sequence shown here is derived from an EMBL/GenBank/DDBJ whole genome shotgun (WGS) entry which is preliminary data.</text>
</comment>
<organism evidence="2 3">
    <name type="scientific">Jimgerdemannia flammicorona</name>
    <dbReference type="NCBI Taxonomy" id="994334"/>
    <lineage>
        <taxon>Eukaryota</taxon>
        <taxon>Fungi</taxon>
        <taxon>Fungi incertae sedis</taxon>
        <taxon>Mucoromycota</taxon>
        <taxon>Mucoromycotina</taxon>
        <taxon>Endogonomycetes</taxon>
        <taxon>Endogonales</taxon>
        <taxon>Endogonaceae</taxon>
        <taxon>Jimgerdemannia</taxon>
    </lineage>
</organism>
<sequence>MNQCLSQLLPSVLGYIDQKLTQQWMEKGAHISTPKDVSAIEDEPDGNMSEEIQEEKILRDLTRAYAELFSKIFAPVEVKGQPRHDSRNFSLFVVVLGKVMH</sequence>
<dbReference type="Proteomes" id="UP000274822">
    <property type="component" value="Unassembled WGS sequence"/>
</dbReference>
<dbReference type="AlphaFoldDB" id="A0A433QLA0"/>
<keyword evidence="3" id="KW-1185">Reference proteome</keyword>